<dbReference type="EMBL" id="MT142502">
    <property type="protein sequence ID" value="QJA83035.1"/>
    <property type="molecule type" value="Genomic_DNA"/>
</dbReference>
<accession>A0A6M3KNN5</accession>
<evidence type="ECO:0000313" key="2">
    <source>
        <dbReference type="EMBL" id="QJA83035.1"/>
    </source>
</evidence>
<dbReference type="AlphaFoldDB" id="A0A6M3KNN5"/>
<sequence length="125" mass="14747">MSLTDRQIDLYSGLTNKQFRAKYKVNPEFPKYKKQSKKQRQNWWKGLSPKDQESYISALQEKKRLKRQKKHQQIMKRSNLSFDCSKCIHGTTESCTDQPKDGCIYFFDAINNVFGPAYRKQAKTA</sequence>
<name>A0A6M3KNN5_9ZZZZ</name>
<gene>
    <name evidence="2" type="ORF">MM415A00321_0015</name>
    <name evidence="1" type="ORF">MM415B00326_0001</name>
</gene>
<dbReference type="EMBL" id="MT141561">
    <property type="protein sequence ID" value="QJA66801.1"/>
    <property type="molecule type" value="Genomic_DNA"/>
</dbReference>
<reference evidence="2" key="1">
    <citation type="submission" date="2020-03" db="EMBL/GenBank/DDBJ databases">
        <title>The deep terrestrial virosphere.</title>
        <authorList>
            <person name="Holmfeldt K."/>
            <person name="Nilsson E."/>
            <person name="Simone D."/>
            <person name="Lopez-Fernandez M."/>
            <person name="Wu X."/>
            <person name="de Brujin I."/>
            <person name="Lundin D."/>
            <person name="Andersson A."/>
            <person name="Bertilsson S."/>
            <person name="Dopson M."/>
        </authorList>
    </citation>
    <scope>NUCLEOTIDE SEQUENCE</scope>
    <source>
        <strain evidence="2">MM415A00321</strain>
        <strain evidence="1">MM415B00326</strain>
    </source>
</reference>
<proteinExistence type="predicted"/>
<evidence type="ECO:0000313" key="1">
    <source>
        <dbReference type="EMBL" id="QJA66801.1"/>
    </source>
</evidence>
<organism evidence="2">
    <name type="scientific">viral metagenome</name>
    <dbReference type="NCBI Taxonomy" id="1070528"/>
    <lineage>
        <taxon>unclassified sequences</taxon>
        <taxon>metagenomes</taxon>
        <taxon>organismal metagenomes</taxon>
    </lineage>
</organism>
<protein>
    <submittedName>
        <fullName evidence="2">Uncharacterized protein</fullName>
    </submittedName>
</protein>